<evidence type="ECO:0008006" key="4">
    <source>
        <dbReference type="Google" id="ProtNLM"/>
    </source>
</evidence>
<feature type="transmembrane region" description="Helical" evidence="1">
    <location>
        <begin position="98"/>
        <end position="124"/>
    </location>
</feature>
<sequence>MLKNKFILHGINIVIAIIFQTVLQEVIQIKGNTVLLFLPLIVSNAVFFDFLDAIIANLFIIFVFCFLFTNNFFLNLFLMVLLVIISNRLKEKIYLQRVEIFLLFLLIYIFFLNLSQYTAIGIAFNEIPVLSVLLSNSIIQFILNSIFGIFIYFTVSRESKYLLKLKKGRNLKEE</sequence>
<protein>
    <recommendedName>
        <fullName evidence="4">Rod shape-determining protein MreD</fullName>
    </recommendedName>
</protein>
<evidence type="ECO:0000313" key="2">
    <source>
        <dbReference type="EMBL" id="SMR93867.1"/>
    </source>
</evidence>
<keyword evidence="1" id="KW-1133">Transmembrane helix</keyword>
<proteinExistence type="predicted"/>
<accession>A0ABY1S934</accession>
<feature type="transmembrane region" description="Helical" evidence="1">
    <location>
        <begin position="61"/>
        <end position="86"/>
    </location>
</feature>
<keyword evidence="3" id="KW-1185">Reference proteome</keyword>
<dbReference type="Proteomes" id="UP000196803">
    <property type="component" value="Unassembled WGS sequence"/>
</dbReference>
<evidence type="ECO:0000256" key="1">
    <source>
        <dbReference type="SAM" id="Phobius"/>
    </source>
</evidence>
<keyword evidence="1" id="KW-0812">Transmembrane</keyword>
<comment type="caution">
    <text evidence="2">The sequence shown here is derived from an EMBL/GenBank/DDBJ whole genome shotgun (WGS) entry which is preliminary data.</text>
</comment>
<name>A0ABY1S934_CALBS</name>
<reference evidence="2 3" key="1">
    <citation type="submission" date="2017-05" db="EMBL/GenBank/DDBJ databases">
        <authorList>
            <person name="Varghese N."/>
            <person name="Submissions S."/>
        </authorList>
    </citation>
    <scope>NUCLEOTIDE SEQUENCE [LARGE SCALE GENOMIC DNA]</scope>
    <source>
        <strain evidence="2 3">MACB1020</strain>
    </source>
</reference>
<feature type="transmembrane region" description="Helical" evidence="1">
    <location>
        <begin position="130"/>
        <end position="155"/>
    </location>
</feature>
<organism evidence="2 3">
    <name type="scientific">Caldicellulosiruptor bescii</name>
    <name type="common">Anaerocellum thermophilum</name>
    <dbReference type="NCBI Taxonomy" id="31899"/>
    <lineage>
        <taxon>Bacteria</taxon>
        <taxon>Bacillati</taxon>
        <taxon>Bacillota</taxon>
        <taxon>Bacillota incertae sedis</taxon>
        <taxon>Caldicellulosiruptorales</taxon>
        <taxon>Caldicellulosiruptoraceae</taxon>
        <taxon>Caldicellulosiruptor</taxon>
    </lineage>
</organism>
<evidence type="ECO:0000313" key="3">
    <source>
        <dbReference type="Proteomes" id="UP000196803"/>
    </source>
</evidence>
<keyword evidence="1" id="KW-0472">Membrane</keyword>
<feature type="transmembrane region" description="Helical" evidence="1">
    <location>
        <begin position="6"/>
        <end position="23"/>
    </location>
</feature>
<gene>
    <name evidence="2" type="ORF">SAMN05216240_1791</name>
</gene>
<dbReference type="EMBL" id="FXXC01000001">
    <property type="protein sequence ID" value="SMR93867.1"/>
    <property type="molecule type" value="Genomic_DNA"/>
</dbReference>